<dbReference type="AlphaFoldDB" id="A0A7J8CS22"/>
<accession>A0A7J8CS22</accession>
<dbReference type="EMBL" id="JACASF010000020">
    <property type="protein sequence ID" value="KAF6413661.1"/>
    <property type="molecule type" value="Genomic_DNA"/>
</dbReference>
<organism evidence="2 3">
    <name type="scientific">Molossus molossus</name>
    <name type="common">Pallas' mastiff bat</name>
    <name type="synonym">Vespertilio molossus</name>
    <dbReference type="NCBI Taxonomy" id="27622"/>
    <lineage>
        <taxon>Eukaryota</taxon>
        <taxon>Metazoa</taxon>
        <taxon>Chordata</taxon>
        <taxon>Craniata</taxon>
        <taxon>Vertebrata</taxon>
        <taxon>Euteleostomi</taxon>
        <taxon>Mammalia</taxon>
        <taxon>Eutheria</taxon>
        <taxon>Laurasiatheria</taxon>
        <taxon>Chiroptera</taxon>
        <taxon>Yangochiroptera</taxon>
        <taxon>Molossidae</taxon>
        <taxon>Molossus</taxon>
    </lineage>
</organism>
<keyword evidence="3" id="KW-1185">Reference proteome</keyword>
<protein>
    <submittedName>
        <fullName evidence="2">Uncharacterized protein</fullName>
    </submittedName>
</protein>
<sequence>MRHASASHRMNQQVHVYFHVSQSRPQPVSRARGPAPSGFRWPTLTDGSPRAGPCRCLNLSPGLGPSSDPLCSPCMGGSGRLHTREALRALLAGVTGRRARLRDVTKSRSQSPGAPKEAPSPVSPCLPRYSTGLHPGFGS</sequence>
<dbReference type="InParanoid" id="A0A7J8CS22"/>
<proteinExistence type="predicted"/>
<evidence type="ECO:0000256" key="1">
    <source>
        <dbReference type="SAM" id="MobiDB-lite"/>
    </source>
</evidence>
<name>A0A7J8CS22_MOLMO</name>
<dbReference type="Proteomes" id="UP000550707">
    <property type="component" value="Unassembled WGS sequence"/>
</dbReference>
<gene>
    <name evidence="2" type="ORF">HJG59_009828</name>
</gene>
<feature type="region of interest" description="Disordered" evidence="1">
    <location>
        <begin position="98"/>
        <end position="139"/>
    </location>
</feature>
<comment type="caution">
    <text evidence="2">The sequence shown here is derived from an EMBL/GenBank/DDBJ whole genome shotgun (WGS) entry which is preliminary data.</text>
</comment>
<evidence type="ECO:0000313" key="3">
    <source>
        <dbReference type="Proteomes" id="UP000550707"/>
    </source>
</evidence>
<feature type="region of interest" description="Disordered" evidence="1">
    <location>
        <begin position="22"/>
        <end position="44"/>
    </location>
</feature>
<evidence type="ECO:0000313" key="2">
    <source>
        <dbReference type="EMBL" id="KAF6413661.1"/>
    </source>
</evidence>
<reference evidence="2 3" key="1">
    <citation type="journal article" date="2020" name="Nature">
        <title>Six reference-quality genomes reveal evolution of bat adaptations.</title>
        <authorList>
            <person name="Jebb D."/>
            <person name="Huang Z."/>
            <person name="Pippel M."/>
            <person name="Hughes G.M."/>
            <person name="Lavrichenko K."/>
            <person name="Devanna P."/>
            <person name="Winkler S."/>
            <person name="Jermiin L.S."/>
            <person name="Skirmuntt E.C."/>
            <person name="Katzourakis A."/>
            <person name="Burkitt-Gray L."/>
            <person name="Ray D.A."/>
            <person name="Sullivan K.A.M."/>
            <person name="Roscito J.G."/>
            <person name="Kirilenko B.M."/>
            <person name="Davalos L.M."/>
            <person name="Corthals A.P."/>
            <person name="Power M.L."/>
            <person name="Jones G."/>
            <person name="Ransome R.D."/>
            <person name="Dechmann D.K.N."/>
            <person name="Locatelli A.G."/>
            <person name="Puechmaille S.J."/>
            <person name="Fedrigo O."/>
            <person name="Jarvis E.D."/>
            <person name="Hiller M."/>
            <person name="Vernes S.C."/>
            <person name="Myers E.W."/>
            <person name="Teeling E.C."/>
        </authorList>
    </citation>
    <scope>NUCLEOTIDE SEQUENCE [LARGE SCALE GENOMIC DNA]</scope>
    <source>
        <strain evidence="2">MMolMol1</strain>
        <tissue evidence="2">Muscle</tissue>
    </source>
</reference>